<proteinExistence type="predicted"/>
<evidence type="ECO:0000313" key="1">
    <source>
        <dbReference type="EnsemblPlants" id="ONIVA03G33040.4"/>
    </source>
</evidence>
<dbReference type="HOGENOM" id="CLU_2337203_0_0_1"/>
<reference evidence="1" key="2">
    <citation type="submission" date="2018-04" db="EMBL/GenBank/DDBJ databases">
        <title>OnivRS2 (Oryza nivara Reference Sequence Version 2).</title>
        <authorList>
            <person name="Zhang J."/>
            <person name="Kudrna D."/>
            <person name="Lee S."/>
            <person name="Talag J."/>
            <person name="Rajasekar S."/>
            <person name="Welchert J."/>
            <person name="Hsing Y.-I."/>
            <person name="Wing R.A."/>
        </authorList>
    </citation>
    <scope>NUCLEOTIDE SEQUENCE [LARGE SCALE GENOMIC DNA]</scope>
    <source>
        <strain evidence="1">SL10</strain>
    </source>
</reference>
<dbReference type="EnsemblPlants" id="ONIVA03G33040.4">
    <property type="protein sequence ID" value="ONIVA03G33040.4"/>
    <property type="gene ID" value="ONIVA03G33040"/>
</dbReference>
<dbReference type="Proteomes" id="UP000006591">
    <property type="component" value="Chromosome 3"/>
</dbReference>
<protein>
    <recommendedName>
        <fullName evidence="3">FBD domain-containing protein</fullName>
    </recommendedName>
</protein>
<evidence type="ECO:0000313" key="2">
    <source>
        <dbReference type="Proteomes" id="UP000006591"/>
    </source>
</evidence>
<name>A0A0E0GSQ1_ORYNI</name>
<reference evidence="1" key="1">
    <citation type="submission" date="2015-04" db="UniProtKB">
        <authorList>
            <consortium name="EnsemblPlants"/>
        </authorList>
    </citation>
    <scope>IDENTIFICATION</scope>
    <source>
        <strain evidence="1">SL10</strain>
    </source>
</reference>
<accession>A0A0E0GSQ1</accession>
<evidence type="ECO:0008006" key="3">
    <source>
        <dbReference type="Google" id="ProtNLM"/>
    </source>
</evidence>
<keyword evidence="2" id="KW-1185">Reference proteome</keyword>
<organism evidence="1">
    <name type="scientific">Oryza nivara</name>
    <name type="common">Indian wild rice</name>
    <name type="synonym">Oryza sativa f. spontanea</name>
    <dbReference type="NCBI Taxonomy" id="4536"/>
    <lineage>
        <taxon>Eukaryota</taxon>
        <taxon>Viridiplantae</taxon>
        <taxon>Streptophyta</taxon>
        <taxon>Embryophyta</taxon>
        <taxon>Tracheophyta</taxon>
        <taxon>Spermatophyta</taxon>
        <taxon>Magnoliopsida</taxon>
        <taxon>Liliopsida</taxon>
        <taxon>Poales</taxon>
        <taxon>Poaceae</taxon>
        <taxon>BOP clade</taxon>
        <taxon>Oryzoideae</taxon>
        <taxon>Oryzeae</taxon>
        <taxon>Oryzinae</taxon>
        <taxon>Oryza</taxon>
    </lineage>
</organism>
<dbReference type="Gramene" id="ONIVA03G33040.4">
    <property type="protein sequence ID" value="ONIVA03G33040.4"/>
    <property type="gene ID" value="ONIVA03G33040"/>
</dbReference>
<sequence>MVVFQLKRFAKTSVRFINLRHLNLSVDGILRLAYLLEVAPVLEELELHFDISDFVIRQVIRADMPPYRHDKAQEGGHVWSLSLAGADRASTLHSSLCY</sequence>
<dbReference type="AlphaFoldDB" id="A0A0E0GSQ1"/>